<dbReference type="Proteomes" id="UP000007129">
    <property type="component" value="Unassembled WGS sequence"/>
</dbReference>
<evidence type="ECO:0000313" key="1">
    <source>
        <dbReference type="EMBL" id="EKG17070.1"/>
    </source>
</evidence>
<evidence type="ECO:0000313" key="2">
    <source>
        <dbReference type="Proteomes" id="UP000007129"/>
    </source>
</evidence>
<name>K2SJV5_MACPH</name>
<gene>
    <name evidence="1" type="ORF">MPH_05760</name>
</gene>
<dbReference type="EMBL" id="AHHD01000257">
    <property type="protein sequence ID" value="EKG17070.1"/>
    <property type="molecule type" value="Genomic_DNA"/>
</dbReference>
<sequence length="1324" mass="131921">MPLPSSAVDLSSLLNSVLPSLGLPVPTNPTDVPGVLSSLLANPSLSNILSDLPLPTGAPSLPFSTYALPTALPSNPVELSSLLDSVLPSLGLPLPTNPNDVAGVLSSLLANPSVGDILSNLPLQTGAIPSELSVLPSALQSLLQSSLPLSGLLSDGLPTPSLPLGPPSLPSNAAELASLVSELPELSSLFPSVPLESLFANAPALSSVLSEIGELSLPLSLPLPTAIGSLPSFGPSTGLPSLDLSSLGLSLTSINLPLPTEALPFTDLLTFSDVLPSLGLSGLSGYSVPLELSTGTPRPLSSVLQSLETALPSLDLSLSSSGLPYGELPSLSLPSLGLPSIGAPLPTYGNGVPTEGIPLESAIPPLLSELPSELASVPAASELASAVSQLANLPSELGSNLASLLPALSTDAPLASALGELPYGPSALPSDLASVLPDLSTNAPLASAVSQLQNAPSALISDLASNLPLASQLSEILQSLVPSSLPSLALPSIGLPSAALPSGLDNSPDTGISLIASLPSPGAAISDLVSEPLQSILASDLSFLPSLSVPVLPTAPLSDLAAITSGPAASAVSDLLSALPSVLSDGPLSPALSNLVSDLATNPASLPAALQSIVSQLVPSDMPLASALSDLLNPPAGLPTEASSLPGLSSLPLPFAGGLLSLSISVPLSLEPSLPSFGGPIAPYSASYASLPTPILQSPSLTIPSALSVPTDIDSILPNDLFSGPPSNVLPTDMLPTSPLESNPVSSVLNDFSQILDQLPTGGFPTDNPLALSSVLGDLESLASLVNPTIGLGSLLPSALESGVSLIGGLLSQIEPVPTTLLTVTGIPSALQPSNLASELNSALASLGPLFSNPGYEDYGSSAPVPAVSELPSVAASLPASVDLSSLNPESLLSAPLPSLSALLSVSADLSQLPLSTGGYLNPASLPSIEYSALAPLESLLNPILSNSLDVLPSQLLSSAPLLSALFPGQSTPTALAAATSSAVPSLPSLDSGLPGLSDIDTDIYPPLTGLPSLPVPTNPLATLVSQASNLLTNTNAVPSLLSHVVSDVGDLLTNTNAVPSVLSNVDSGLAALPSNVIESILSNIGEALTNPAVLPSALSQIGNDLESLPSLLPGLESLQQPQVSSLDLSSAALPSIGLSSAGLSSIGLPSEVLPSVELPSATLPSEALPYDLTSMPFNPISSALSGLDDVLTNPAALPSALSALQSNLGALSSNPVQSHLNSALSDLENALTNSAALPSALSQLGDQLGNLFTSNLLGSLFPPAATPTEPSSYGVAEPLPTEVSAPVPVSASPPLAPVGTERFSPSFIKCLSADSWAQFSSTA</sequence>
<dbReference type="OrthoDB" id="3565477at2759"/>
<organism evidence="1 2">
    <name type="scientific">Macrophomina phaseolina (strain MS6)</name>
    <name type="common">Charcoal rot fungus</name>
    <dbReference type="NCBI Taxonomy" id="1126212"/>
    <lineage>
        <taxon>Eukaryota</taxon>
        <taxon>Fungi</taxon>
        <taxon>Dikarya</taxon>
        <taxon>Ascomycota</taxon>
        <taxon>Pezizomycotina</taxon>
        <taxon>Dothideomycetes</taxon>
        <taxon>Dothideomycetes incertae sedis</taxon>
        <taxon>Botryosphaeriales</taxon>
        <taxon>Botryosphaeriaceae</taxon>
        <taxon>Macrophomina</taxon>
    </lineage>
</organism>
<reference evidence="1 2" key="1">
    <citation type="journal article" date="2012" name="BMC Genomics">
        <title>Tools to kill: Genome of one of the most destructive plant pathogenic fungi Macrophomina phaseolina.</title>
        <authorList>
            <person name="Islam M.S."/>
            <person name="Haque M.S."/>
            <person name="Islam M.M."/>
            <person name="Emdad E.M."/>
            <person name="Halim A."/>
            <person name="Hossen Q.M.M."/>
            <person name="Hossain M.Z."/>
            <person name="Ahmed B."/>
            <person name="Rahim S."/>
            <person name="Rahman M.S."/>
            <person name="Alam M.M."/>
            <person name="Hou S."/>
            <person name="Wan X."/>
            <person name="Saito J.A."/>
            <person name="Alam M."/>
        </authorList>
    </citation>
    <scope>NUCLEOTIDE SEQUENCE [LARGE SCALE GENOMIC DNA]</scope>
    <source>
        <strain evidence="1 2">MS6</strain>
    </source>
</reference>
<dbReference type="VEuPathDB" id="FungiDB:MPH_05760"/>
<accession>K2SJV5</accession>
<comment type="caution">
    <text evidence="1">The sequence shown here is derived from an EMBL/GenBank/DDBJ whole genome shotgun (WGS) entry which is preliminary data.</text>
</comment>
<dbReference type="InParanoid" id="K2SJV5"/>
<dbReference type="HOGENOM" id="CLU_259597_0_0_1"/>
<protein>
    <submittedName>
        <fullName evidence="1">Uncharacterized protein</fullName>
    </submittedName>
</protein>
<dbReference type="STRING" id="1126212.K2SJV5"/>
<proteinExistence type="predicted"/>